<dbReference type="EMBL" id="AONQ01000042">
    <property type="protein sequence ID" value="EME69119.1"/>
    <property type="molecule type" value="Genomic_DNA"/>
</dbReference>
<feature type="transmembrane region" description="Helical" evidence="1">
    <location>
        <begin position="330"/>
        <end position="348"/>
    </location>
</feature>
<keyword evidence="1" id="KW-0812">Transmembrane</keyword>
<dbReference type="AlphaFoldDB" id="M3A9F8"/>
<evidence type="ECO:0000256" key="1">
    <source>
        <dbReference type="SAM" id="Phobius"/>
    </source>
</evidence>
<proteinExistence type="predicted"/>
<feature type="transmembrane region" description="Helical" evidence="1">
    <location>
        <begin position="254"/>
        <end position="271"/>
    </location>
</feature>
<dbReference type="Proteomes" id="UP000011744">
    <property type="component" value="Unassembled WGS sequence"/>
</dbReference>
<feature type="transmembrane region" description="Helical" evidence="1">
    <location>
        <begin position="207"/>
        <end position="227"/>
    </location>
</feature>
<name>M3A9F8_9PROT</name>
<protein>
    <recommendedName>
        <fullName evidence="4">Glycosyltransferase RgtA/B/C/D-like domain-containing protein</fullName>
    </recommendedName>
</protein>
<keyword evidence="1" id="KW-0472">Membrane</keyword>
<dbReference type="STRING" id="1244869.H261_14980"/>
<evidence type="ECO:0000313" key="2">
    <source>
        <dbReference type="EMBL" id="EME69119.1"/>
    </source>
</evidence>
<keyword evidence="3" id="KW-1185">Reference proteome</keyword>
<comment type="caution">
    <text evidence="2">The sequence shown here is derived from an EMBL/GenBank/DDBJ whole genome shotgun (WGS) entry which is preliminary data.</text>
</comment>
<gene>
    <name evidence="2" type="ORF">H261_14980</name>
</gene>
<dbReference type="eggNOG" id="ENOG5032UGC">
    <property type="taxonomic scope" value="Bacteria"/>
</dbReference>
<keyword evidence="1" id="KW-1133">Transmembrane helix</keyword>
<reference evidence="2 3" key="1">
    <citation type="journal article" date="2014" name="Genome Announc.">
        <title>Draft Genome Sequence of Magnetospirillum sp. Strain SO-1, a Freshwater Magnetotactic Bacterium Isolated from the Ol'khovka River, Russia.</title>
        <authorList>
            <person name="Grouzdev D.S."/>
            <person name="Dziuba M.V."/>
            <person name="Sukhacheva M.S."/>
            <person name="Mardanov A.V."/>
            <person name="Beletskiy A.V."/>
            <person name="Kuznetsov B.B."/>
            <person name="Skryabin K.G."/>
        </authorList>
    </citation>
    <scope>NUCLEOTIDE SEQUENCE [LARGE SCALE GENOMIC DNA]</scope>
    <source>
        <strain evidence="2 3">SO-1</strain>
    </source>
</reference>
<sequence length="501" mass="54674">MGLGPSVPFAILAVALVGLLLAGSIRYLLFASYFDHGEVSLAVRGWQLTQGAPIYRDAADPEFLLTVYGPTVFAWNGLWNWIGGGTLAASKLGGVAAALIAALAFALHAARQFGRKGIAPALGLMLALVLMGDKKAYWVRPDPVSLLLVTLGLVLVAELARERRPWWAGPLALGVIGGLLADVKVHHGLYAVPLVFGFLAGQPLRRWPLAAVTGALVAAFPFTLPWFPPDIYASILAMVAGRHEVEPLLALRQMNHLIYFFVPVLAAPFAWRRLTGGERLYVAGYGGSALVAIYPSVVSGSGWYQMLALLPVTADLAMRVARALPDPRRMATAFILVFTGAAVGFAWPSQRQVHRFFRENTWTAEAAAEIRAVMAANPGKTIEMGFGNHNEKPYERTFLRTIPIFAGHPSTFDGWSEMEWSYIGRPASSAKILRLRRCTAELMLVPTGGDPFTMSSYFGGGERFLKPYRIAFDSAYELRSEGRYYDVWGCVAVVDFTKPKR</sequence>
<dbReference type="PATRIC" id="fig|1244869.3.peg.3013"/>
<organism evidence="2 3">
    <name type="scientific">Paramagnetospirillum caucaseum</name>
    <dbReference type="NCBI Taxonomy" id="1244869"/>
    <lineage>
        <taxon>Bacteria</taxon>
        <taxon>Pseudomonadati</taxon>
        <taxon>Pseudomonadota</taxon>
        <taxon>Alphaproteobacteria</taxon>
        <taxon>Rhodospirillales</taxon>
        <taxon>Magnetospirillaceae</taxon>
        <taxon>Paramagnetospirillum</taxon>
    </lineage>
</organism>
<accession>M3A9F8</accession>
<evidence type="ECO:0008006" key="4">
    <source>
        <dbReference type="Google" id="ProtNLM"/>
    </source>
</evidence>
<feature type="transmembrane region" description="Helical" evidence="1">
    <location>
        <begin position="88"/>
        <end position="110"/>
    </location>
</feature>
<evidence type="ECO:0000313" key="3">
    <source>
        <dbReference type="Proteomes" id="UP000011744"/>
    </source>
</evidence>
<dbReference type="RefSeq" id="WP_008619029.1">
    <property type="nucleotide sequence ID" value="NZ_AONQ01000042.1"/>
</dbReference>
<feature type="transmembrane region" description="Helical" evidence="1">
    <location>
        <begin position="280"/>
        <end position="297"/>
    </location>
</feature>
<feature type="transmembrane region" description="Helical" evidence="1">
    <location>
        <begin position="6"/>
        <end position="29"/>
    </location>
</feature>